<protein>
    <submittedName>
        <fullName evidence="2">Bacterial SH3 domain protein</fullName>
    </submittedName>
</protein>
<dbReference type="Pfam" id="PF08239">
    <property type="entry name" value="SH3_3"/>
    <property type="match status" value="1"/>
</dbReference>
<organism evidence="2 3">
    <name type="scientific">Flavimaricola marinus</name>
    <dbReference type="NCBI Taxonomy" id="1819565"/>
    <lineage>
        <taxon>Bacteria</taxon>
        <taxon>Pseudomonadati</taxon>
        <taxon>Pseudomonadota</taxon>
        <taxon>Alphaproteobacteria</taxon>
        <taxon>Rhodobacterales</taxon>
        <taxon>Paracoccaceae</taxon>
        <taxon>Flavimaricola</taxon>
    </lineage>
</organism>
<gene>
    <name evidence="2" type="ORF">LOM8899_00580</name>
</gene>
<dbReference type="InterPro" id="IPR003646">
    <property type="entry name" value="SH3-like_bac-type"/>
</dbReference>
<proteinExistence type="predicted"/>
<dbReference type="Gene3D" id="2.30.30.40">
    <property type="entry name" value="SH3 Domains"/>
    <property type="match status" value="1"/>
</dbReference>
<evidence type="ECO:0000313" key="3">
    <source>
        <dbReference type="Proteomes" id="UP000201613"/>
    </source>
</evidence>
<sequence length="184" mass="19162">MRSFILLTFLFLGLGFYELSGGSDFVPETRASASVAEVDTTPLPAPEIVTRAEDDTIASVNALPGVPERLAQPLVTASAEVEAAEQAVADAIAAALAEPAPAATTPEPVLASLATPSTQSVDQRFVDATSLNVRSGPSTNDRVLTKLDQNAPVIVLSELTDGWALVRIGSDGTEGWVAARFLTQ</sequence>
<dbReference type="AlphaFoldDB" id="A0A238LAK3"/>
<keyword evidence="3" id="KW-1185">Reference proteome</keyword>
<name>A0A238LAK3_9RHOB</name>
<evidence type="ECO:0000313" key="2">
    <source>
        <dbReference type="EMBL" id="SMY06455.1"/>
    </source>
</evidence>
<dbReference type="EMBL" id="FXZK01000001">
    <property type="protein sequence ID" value="SMY06455.1"/>
    <property type="molecule type" value="Genomic_DNA"/>
</dbReference>
<dbReference type="Proteomes" id="UP000201613">
    <property type="component" value="Unassembled WGS sequence"/>
</dbReference>
<feature type="domain" description="SH3b" evidence="1">
    <location>
        <begin position="120"/>
        <end position="184"/>
    </location>
</feature>
<accession>A0A238LAK3</accession>
<evidence type="ECO:0000259" key="1">
    <source>
        <dbReference type="PROSITE" id="PS51781"/>
    </source>
</evidence>
<dbReference type="OrthoDB" id="7857759at2"/>
<dbReference type="RefSeq" id="WP_133064967.1">
    <property type="nucleotide sequence ID" value="NZ_FXZK01000001.1"/>
</dbReference>
<dbReference type="PROSITE" id="PS51781">
    <property type="entry name" value="SH3B"/>
    <property type="match status" value="1"/>
</dbReference>
<dbReference type="SMART" id="SM00287">
    <property type="entry name" value="SH3b"/>
    <property type="match status" value="1"/>
</dbReference>
<reference evidence="2 3" key="1">
    <citation type="submission" date="2017-05" db="EMBL/GenBank/DDBJ databases">
        <authorList>
            <person name="Song R."/>
            <person name="Chenine A.L."/>
            <person name="Ruprecht R.M."/>
        </authorList>
    </citation>
    <scope>NUCLEOTIDE SEQUENCE [LARGE SCALE GENOMIC DNA]</scope>
    <source>
        <strain evidence="2 3">CECT 8899</strain>
    </source>
</reference>